<feature type="compositionally biased region" description="Polar residues" evidence="3">
    <location>
        <begin position="127"/>
        <end position="142"/>
    </location>
</feature>
<evidence type="ECO:0000313" key="5">
    <source>
        <dbReference type="EMBL" id="GAB1318458.1"/>
    </source>
</evidence>
<evidence type="ECO:0000256" key="2">
    <source>
        <dbReference type="ARBA" id="ARBA00023008"/>
    </source>
</evidence>
<feature type="compositionally biased region" description="Polar residues" evidence="3">
    <location>
        <begin position="56"/>
        <end position="79"/>
    </location>
</feature>
<feature type="compositionally biased region" description="Low complexity" evidence="3">
    <location>
        <begin position="113"/>
        <end position="126"/>
    </location>
</feature>
<evidence type="ECO:0000256" key="1">
    <source>
        <dbReference type="ARBA" id="ARBA00022723"/>
    </source>
</evidence>
<evidence type="ECO:0000259" key="4">
    <source>
        <dbReference type="Pfam" id="PF00264"/>
    </source>
</evidence>
<dbReference type="EMBL" id="BAAFSV010000005">
    <property type="protein sequence ID" value="GAB1318458.1"/>
    <property type="molecule type" value="Genomic_DNA"/>
</dbReference>
<dbReference type="GeneID" id="98179411"/>
<keyword evidence="1" id="KW-0479">Metal-binding</keyword>
<dbReference type="InterPro" id="IPR002227">
    <property type="entry name" value="Tyrosinase_Cu-bd"/>
</dbReference>
<dbReference type="InterPro" id="IPR008922">
    <property type="entry name" value="Di-copper_centre_dom_sf"/>
</dbReference>
<proteinExistence type="predicted"/>
<gene>
    <name evidence="5" type="ORF">MFIFM68171_08668</name>
</gene>
<dbReference type="PANTHER" id="PTHR11474">
    <property type="entry name" value="TYROSINASE FAMILY MEMBER"/>
    <property type="match status" value="1"/>
</dbReference>
<keyword evidence="2" id="KW-0186">Copper</keyword>
<organism evidence="5 6">
    <name type="scientific">Madurella fahalii</name>
    <dbReference type="NCBI Taxonomy" id="1157608"/>
    <lineage>
        <taxon>Eukaryota</taxon>
        <taxon>Fungi</taxon>
        <taxon>Dikarya</taxon>
        <taxon>Ascomycota</taxon>
        <taxon>Pezizomycotina</taxon>
        <taxon>Sordariomycetes</taxon>
        <taxon>Sordariomycetidae</taxon>
        <taxon>Sordariales</taxon>
        <taxon>Sordariales incertae sedis</taxon>
        <taxon>Madurella</taxon>
    </lineage>
</organism>
<sequence>MSTAVGETGTTTLTATYDEESQTWAGEALSTVIHSSKPSGPTEASSAVDPIEEDSTSIPDSSTVSQRNGTTSAGPNPTTTEEKSSSSQPPSISRNSDTASTPAPTDVPDEEWTATSETSLEASSTTQGEQVTSQTAEPSASYPTFRREYPADILDELRDRSIPKLATYLAKKSSHSKRQQNACTLENARVRREWGDLSLSDRAEYIAAVQCLMKQPPQWPPEKVPGARSRFDDFVAAHIFNSSDVHGFAHTLFWHRYYVHAYERALRDECGYTGAHPYWNFDRWAEDPKSSPLFDGSATSLGGDGNNSAWGAYRIMGGPFAGLKVNLGPGYAFDYNPRFVRRYISHFRAHFTTTNYTYPLVTENDSLEDFQMALEERLGGVWRMGMATIYSFINEVDMPSWVADPVSFLFHASIDRLWWLWQLQDLDNRLYVIQGMKHGSWQLEVARLNDTLNLGYIAEDREVREVVDTMDGPFCYIYY</sequence>
<dbReference type="RefSeq" id="XP_070920189.1">
    <property type="nucleotide sequence ID" value="XM_071064088.1"/>
</dbReference>
<evidence type="ECO:0000313" key="6">
    <source>
        <dbReference type="Proteomes" id="UP001628179"/>
    </source>
</evidence>
<feature type="region of interest" description="Disordered" evidence="3">
    <location>
        <begin position="1"/>
        <end position="147"/>
    </location>
</feature>
<dbReference type="SUPFAM" id="SSF48056">
    <property type="entry name" value="Di-copper centre-containing domain"/>
    <property type="match status" value="1"/>
</dbReference>
<reference evidence="5 6" key="1">
    <citation type="submission" date="2024-09" db="EMBL/GenBank/DDBJ databases">
        <title>Itraconazole resistance in Madurella fahalii resulting from another homologue of gene encoding cytochrome P450 14-alpha sterol demethylase (CYP51).</title>
        <authorList>
            <person name="Yoshioka I."/>
            <person name="Fahal A.H."/>
            <person name="Kaneko S."/>
            <person name="Yaguchi T."/>
        </authorList>
    </citation>
    <scope>NUCLEOTIDE SEQUENCE [LARGE SCALE GENOMIC DNA]</scope>
    <source>
        <strain evidence="5 6">IFM 68171</strain>
    </source>
</reference>
<protein>
    <submittedName>
        <fullName evidence="5">Tyrosinase copper-binding domain-containing protein</fullName>
    </submittedName>
</protein>
<comment type="caution">
    <text evidence="5">The sequence shown here is derived from an EMBL/GenBank/DDBJ whole genome shotgun (WGS) entry which is preliminary data.</text>
</comment>
<feature type="domain" description="Tyrosinase copper-binding" evidence="4">
    <location>
        <begin position="228"/>
        <end position="423"/>
    </location>
</feature>
<dbReference type="Gene3D" id="1.10.1280.10">
    <property type="entry name" value="Di-copper center containing domain from catechol oxidase"/>
    <property type="match status" value="1"/>
</dbReference>
<feature type="compositionally biased region" description="Polar residues" evidence="3">
    <location>
        <begin position="32"/>
        <end position="45"/>
    </location>
</feature>
<dbReference type="InterPro" id="IPR050316">
    <property type="entry name" value="Tyrosinase/Hemocyanin"/>
</dbReference>
<name>A0ABQ0GL05_9PEZI</name>
<accession>A0ABQ0GL05</accession>
<feature type="compositionally biased region" description="Low complexity" evidence="3">
    <location>
        <begin position="1"/>
        <end position="16"/>
    </location>
</feature>
<keyword evidence="6" id="KW-1185">Reference proteome</keyword>
<feature type="compositionally biased region" description="Low complexity" evidence="3">
    <location>
        <begin position="85"/>
        <end position="96"/>
    </location>
</feature>
<dbReference type="Proteomes" id="UP001628179">
    <property type="component" value="Unassembled WGS sequence"/>
</dbReference>
<dbReference type="Pfam" id="PF00264">
    <property type="entry name" value="Tyrosinase"/>
    <property type="match status" value="1"/>
</dbReference>
<dbReference type="PRINTS" id="PR00092">
    <property type="entry name" value="TYROSINASE"/>
</dbReference>
<dbReference type="PANTHER" id="PTHR11474:SF126">
    <property type="entry name" value="TYROSINASE-LIKE PROTEIN TYR-1-RELATED"/>
    <property type="match status" value="1"/>
</dbReference>
<evidence type="ECO:0000256" key="3">
    <source>
        <dbReference type="SAM" id="MobiDB-lite"/>
    </source>
</evidence>